<dbReference type="Gene3D" id="1.10.1610.10">
    <property type="match status" value="1"/>
</dbReference>
<evidence type="ECO:0000313" key="12">
    <source>
        <dbReference type="EMBL" id="MFC4076227.1"/>
    </source>
</evidence>
<comment type="catalytic activity">
    <reaction evidence="10 11">
        <text>5,6-dimethylbenzimidazole + nicotinate beta-D-ribonucleotide = alpha-ribazole 5'-phosphate + nicotinate + H(+)</text>
        <dbReference type="Rhea" id="RHEA:11196"/>
        <dbReference type="ChEBI" id="CHEBI:15378"/>
        <dbReference type="ChEBI" id="CHEBI:15890"/>
        <dbReference type="ChEBI" id="CHEBI:32544"/>
        <dbReference type="ChEBI" id="CHEBI:57502"/>
        <dbReference type="ChEBI" id="CHEBI:57918"/>
        <dbReference type="EC" id="2.4.2.21"/>
    </reaction>
</comment>
<dbReference type="Pfam" id="PF02277">
    <property type="entry name" value="DBI_PRT"/>
    <property type="match status" value="1"/>
</dbReference>
<dbReference type="InterPro" id="IPR017846">
    <property type="entry name" value="Nict_dMeBzImd_PRibTrfase_bact"/>
</dbReference>
<comment type="pathway">
    <text evidence="2 11">Nucleoside biosynthesis; alpha-ribazole biosynthesis; alpha-ribazole from 5,6-dimethylbenzimidazole: step 1/2.</text>
</comment>
<evidence type="ECO:0000256" key="8">
    <source>
        <dbReference type="ARBA" id="ARBA00022679"/>
    </source>
</evidence>
<evidence type="ECO:0000256" key="3">
    <source>
        <dbReference type="ARBA" id="ARBA00007110"/>
    </source>
</evidence>
<evidence type="ECO:0000256" key="1">
    <source>
        <dbReference type="ARBA" id="ARBA00002197"/>
    </source>
</evidence>
<evidence type="ECO:0000256" key="5">
    <source>
        <dbReference type="ARBA" id="ARBA00015486"/>
    </source>
</evidence>
<keyword evidence="6 11" id="KW-0169">Cobalamin biosynthesis</keyword>
<organism evidence="12 13">
    <name type="scientific">Salinithrix halophila</name>
    <dbReference type="NCBI Taxonomy" id="1485204"/>
    <lineage>
        <taxon>Bacteria</taxon>
        <taxon>Bacillati</taxon>
        <taxon>Bacillota</taxon>
        <taxon>Bacilli</taxon>
        <taxon>Bacillales</taxon>
        <taxon>Thermoactinomycetaceae</taxon>
        <taxon>Salinithrix</taxon>
    </lineage>
</organism>
<evidence type="ECO:0000256" key="4">
    <source>
        <dbReference type="ARBA" id="ARBA00011991"/>
    </source>
</evidence>
<evidence type="ECO:0000256" key="10">
    <source>
        <dbReference type="ARBA" id="ARBA00047340"/>
    </source>
</evidence>
<dbReference type="CDD" id="cd02439">
    <property type="entry name" value="DMB-PRT_CobT"/>
    <property type="match status" value="1"/>
</dbReference>
<keyword evidence="13" id="KW-1185">Reference proteome</keyword>
<dbReference type="InterPro" id="IPR023195">
    <property type="entry name" value="Nict_dMeBzImd_PRibTrfase_N"/>
</dbReference>
<dbReference type="NCBIfam" id="NF000996">
    <property type="entry name" value="PRK00105.1"/>
    <property type="match status" value="1"/>
</dbReference>
<dbReference type="InterPro" id="IPR036087">
    <property type="entry name" value="Nict_dMeBzImd_PRibTrfase_sf"/>
</dbReference>
<evidence type="ECO:0000256" key="6">
    <source>
        <dbReference type="ARBA" id="ARBA00022573"/>
    </source>
</evidence>
<dbReference type="EC" id="2.4.2.21" evidence="4 11"/>
<dbReference type="NCBIfam" id="TIGR03160">
    <property type="entry name" value="cobT_DBIPRT"/>
    <property type="match status" value="1"/>
</dbReference>
<evidence type="ECO:0000256" key="9">
    <source>
        <dbReference type="ARBA" id="ARBA00030686"/>
    </source>
</evidence>
<evidence type="ECO:0000256" key="11">
    <source>
        <dbReference type="HAMAP-Rule" id="MF_00230"/>
    </source>
</evidence>
<gene>
    <name evidence="11 12" type="primary">cobT</name>
    <name evidence="12" type="ORF">ACFOUO_05315</name>
</gene>
<dbReference type="Proteomes" id="UP001595843">
    <property type="component" value="Unassembled WGS sequence"/>
</dbReference>
<sequence length="351" mass="36926">MRVERQKQLDDWCPSVPGLNAEAMVEAQKHVDNLTKPLGALGRLEETLVRLAGITGKVVPSIDRKAVVVFCGDHGVTEEGVSAYPPEVTGLMIRNFCDGKAAVNAFARRFGAEVRVVDVGSRLTELPAGTLDRKVRAGTANMAKGPAMRREEAVQAIRVGLELALETKEKGFQLVAVGEMGIGNTTAATAVSASLTGTPIEELVGRGTGINDVSLKMKGEVIRHSLDVNRPDPSDPVDVLTKVGGLELAAMTGFILGAAAERLPMVIDGVISTASALAAIRLAPGSRDYLFASHLSEEPAHRVLLEKLGLHPLIHAGMRLGEGSGAVLCFPLFDGAVAAAREMATFADLGL</sequence>
<comment type="caution">
    <text evidence="12">The sequence shown here is derived from an EMBL/GenBank/DDBJ whole genome shotgun (WGS) entry which is preliminary data.</text>
</comment>
<keyword evidence="7 11" id="KW-0328">Glycosyltransferase</keyword>
<feature type="active site" description="Proton acceptor" evidence="11">
    <location>
        <position position="322"/>
    </location>
</feature>
<dbReference type="Gene3D" id="3.40.50.10210">
    <property type="match status" value="1"/>
</dbReference>
<accession>A0ABV8JHF1</accession>
<name>A0ABV8JHF1_9BACL</name>
<evidence type="ECO:0000256" key="2">
    <source>
        <dbReference type="ARBA" id="ARBA00005049"/>
    </source>
</evidence>
<protein>
    <recommendedName>
        <fullName evidence="5 11">Nicotinate-nucleotide--dimethylbenzimidazole phosphoribosyltransferase</fullName>
        <shortName evidence="11">NN:DBI PRT</shortName>
        <ecNumber evidence="4 11">2.4.2.21</ecNumber>
    </recommendedName>
    <alternativeName>
        <fullName evidence="9 11">N(1)-alpha-phosphoribosyltransferase</fullName>
    </alternativeName>
</protein>
<comment type="function">
    <text evidence="1 11">Catalyzes the synthesis of alpha-ribazole-5'-phosphate from nicotinate mononucleotide (NAMN) and 5,6-dimethylbenzimidazole (DMB).</text>
</comment>
<dbReference type="PANTHER" id="PTHR43463">
    <property type="entry name" value="NICOTINATE-NUCLEOTIDE--DIMETHYLBENZIMIDAZOLE PHOSPHORIBOSYLTRANSFERASE"/>
    <property type="match status" value="1"/>
</dbReference>
<proteinExistence type="inferred from homology"/>
<dbReference type="GO" id="GO:0008939">
    <property type="term" value="F:nicotinate-nucleotide-dimethylbenzimidazole phosphoribosyltransferase activity"/>
    <property type="evidence" value="ECO:0007669"/>
    <property type="project" value="UniProtKB-EC"/>
</dbReference>
<evidence type="ECO:0000256" key="7">
    <source>
        <dbReference type="ARBA" id="ARBA00022676"/>
    </source>
</evidence>
<dbReference type="SUPFAM" id="SSF52733">
    <property type="entry name" value="Nicotinate mononucleotide:5,6-dimethylbenzimidazole phosphoribosyltransferase (CobT)"/>
    <property type="match status" value="1"/>
</dbReference>
<dbReference type="EMBL" id="JBHSAP010000007">
    <property type="protein sequence ID" value="MFC4076227.1"/>
    <property type="molecule type" value="Genomic_DNA"/>
</dbReference>
<dbReference type="HAMAP" id="MF_00230">
    <property type="entry name" value="CobT"/>
    <property type="match status" value="1"/>
</dbReference>
<dbReference type="RefSeq" id="WP_380702887.1">
    <property type="nucleotide sequence ID" value="NZ_JBHSAP010000007.1"/>
</dbReference>
<keyword evidence="8 11" id="KW-0808">Transferase</keyword>
<reference evidence="13" key="1">
    <citation type="journal article" date="2019" name="Int. J. Syst. Evol. Microbiol.">
        <title>The Global Catalogue of Microorganisms (GCM) 10K type strain sequencing project: providing services to taxonomists for standard genome sequencing and annotation.</title>
        <authorList>
            <consortium name="The Broad Institute Genomics Platform"/>
            <consortium name="The Broad Institute Genome Sequencing Center for Infectious Disease"/>
            <person name="Wu L."/>
            <person name="Ma J."/>
        </authorList>
    </citation>
    <scope>NUCLEOTIDE SEQUENCE [LARGE SCALE GENOMIC DNA]</scope>
    <source>
        <strain evidence="13">IBRC-M 10813</strain>
    </source>
</reference>
<dbReference type="InterPro" id="IPR003200">
    <property type="entry name" value="Nict_dMeBzImd_PRibTrfase"/>
</dbReference>
<evidence type="ECO:0000313" key="13">
    <source>
        <dbReference type="Proteomes" id="UP001595843"/>
    </source>
</evidence>
<comment type="similarity">
    <text evidence="3 11">Belongs to the CobT family.</text>
</comment>
<dbReference type="PANTHER" id="PTHR43463:SF1">
    <property type="entry name" value="NICOTINATE-NUCLEOTIDE--DIMETHYLBENZIMIDAZOLE PHOSPHORIBOSYLTRANSFERASE"/>
    <property type="match status" value="1"/>
</dbReference>